<dbReference type="Proteomes" id="UP000249363">
    <property type="component" value="Unassembled WGS sequence"/>
</dbReference>
<dbReference type="OrthoDB" id="5325862at2759"/>
<organism evidence="1 2">
    <name type="scientific">Talaromyces amestolkiae</name>
    <dbReference type="NCBI Taxonomy" id="1196081"/>
    <lineage>
        <taxon>Eukaryota</taxon>
        <taxon>Fungi</taxon>
        <taxon>Dikarya</taxon>
        <taxon>Ascomycota</taxon>
        <taxon>Pezizomycotina</taxon>
        <taxon>Eurotiomycetes</taxon>
        <taxon>Eurotiomycetidae</taxon>
        <taxon>Eurotiales</taxon>
        <taxon>Trichocomaceae</taxon>
        <taxon>Talaromyces</taxon>
        <taxon>Talaromyces sect. Talaromyces</taxon>
    </lineage>
</organism>
<proteinExistence type="predicted"/>
<sequence>MELPKYEVKSSALSIDSGSTVYSIDSKITANSIEETDPAYYFYSSRVLLISAQGIGLFRFPSPYKELEIPIYNSNGSIAYISRRESRHSGNAILSDPEVGDLIHSEYFFGPGRDPIISILETGGKSEPSRTKISSKWFSRTTTFLTPDGHELEWSYGKRIDSHNQSENLIILRLKSSSLEKHGKILSQLVRSDQTRTPGSSKSRAGNGGQLLIDESASKFVEEPLIVATCLLMLKKEIDRRRTVQIAMMSAMIGAGANS</sequence>
<dbReference type="STRING" id="1196081.A0A364LC79"/>
<dbReference type="EMBL" id="MIKG01000024">
    <property type="protein sequence ID" value="RAO73435.1"/>
    <property type="molecule type" value="Genomic_DNA"/>
</dbReference>
<gene>
    <name evidence="1" type="ORF">BHQ10_009447</name>
</gene>
<protein>
    <submittedName>
        <fullName evidence="1">Uncharacterized protein</fullName>
    </submittedName>
</protein>
<reference evidence="1 2" key="1">
    <citation type="journal article" date="2017" name="Biotechnol. Biofuels">
        <title>Differential beta-glucosidase expression as a function of carbon source availability in Talaromyces amestolkiae: a genomic and proteomic approach.</title>
        <authorList>
            <person name="de Eugenio L.I."/>
            <person name="Mendez-Liter J.A."/>
            <person name="Nieto-Dominguez M."/>
            <person name="Alonso L."/>
            <person name="Gil-Munoz J."/>
            <person name="Barriuso J."/>
            <person name="Prieto A."/>
            <person name="Martinez M.J."/>
        </authorList>
    </citation>
    <scope>NUCLEOTIDE SEQUENCE [LARGE SCALE GENOMIC DNA]</scope>
    <source>
        <strain evidence="1 2">CIB</strain>
    </source>
</reference>
<dbReference type="AlphaFoldDB" id="A0A364LC79"/>
<keyword evidence="2" id="KW-1185">Reference proteome</keyword>
<evidence type="ECO:0000313" key="1">
    <source>
        <dbReference type="EMBL" id="RAO73435.1"/>
    </source>
</evidence>
<dbReference type="GeneID" id="63798661"/>
<name>A0A364LC79_TALAM</name>
<evidence type="ECO:0000313" key="2">
    <source>
        <dbReference type="Proteomes" id="UP000249363"/>
    </source>
</evidence>
<comment type="caution">
    <text evidence="1">The sequence shown here is derived from an EMBL/GenBank/DDBJ whole genome shotgun (WGS) entry which is preliminary data.</text>
</comment>
<dbReference type="RefSeq" id="XP_040737949.1">
    <property type="nucleotide sequence ID" value="XM_040882363.1"/>
</dbReference>
<accession>A0A364LC79</accession>